<dbReference type="SUPFAM" id="SSF53271">
    <property type="entry name" value="PRTase-like"/>
    <property type="match status" value="1"/>
</dbReference>
<feature type="domain" description="Phosphoribosyltransferase" evidence="3">
    <location>
        <begin position="101"/>
        <end position="189"/>
    </location>
</feature>
<comment type="similarity">
    <text evidence="1">Belongs to the ComF/GntX family.</text>
</comment>
<sequence length="191" mass="21327">MAISPQTFLLIAPPFSAATPLLAGSPLQSISSLFVYHEDQAIGKLIKQFKYGHAHAMKELWEQMLEISLNIPANINADASIIPIPLYRRRERERGYNQAMLLAQIVAKKYSFPLQTNLKRIRETKQQVKLHRDERWANVSEAFAWKSTTPPPPKIILVDDVYTTGATMMSAAETLLAAGAKEVHGFVLAKG</sequence>
<evidence type="ECO:0000256" key="1">
    <source>
        <dbReference type="ARBA" id="ARBA00008007"/>
    </source>
</evidence>
<keyword evidence="2" id="KW-0732">Signal</keyword>
<dbReference type="Proteomes" id="UP000178726">
    <property type="component" value="Unassembled WGS sequence"/>
</dbReference>
<evidence type="ECO:0000256" key="2">
    <source>
        <dbReference type="SAM" id="SignalP"/>
    </source>
</evidence>
<dbReference type="InterPro" id="IPR029057">
    <property type="entry name" value="PRTase-like"/>
</dbReference>
<dbReference type="Gene3D" id="3.40.50.2020">
    <property type="match status" value="1"/>
</dbReference>
<gene>
    <name evidence="4" type="ORF">A3I29_00230</name>
</gene>
<feature type="signal peptide" evidence="2">
    <location>
        <begin position="1"/>
        <end position="17"/>
    </location>
</feature>
<dbReference type="CDD" id="cd06223">
    <property type="entry name" value="PRTases_typeI"/>
    <property type="match status" value="1"/>
</dbReference>
<dbReference type="InterPro" id="IPR000836">
    <property type="entry name" value="PRTase_dom"/>
</dbReference>
<dbReference type="PANTHER" id="PTHR47505">
    <property type="entry name" value="DNA UTILIZATION PROTEIN YHGH"/>
    <property type="match status" value="1"/>
</dbReference>
<dbReference type="PANTHER" id="PTHR47505:SF1">
    <property type="entry name" value="DNA UTILIZATION PROTEIN YHGH"/>
    <property type="match status" value="1"/>
</dbReference>
<dbReference type="STRING" id="1798689.A3I29_00230"/>
<feature type="chain" id="PRO_5009525741" description="Phosphoribosyltransferase domain-containing protein" evidence="2">
    <location>
        <begin position="18"/>
        <end position="191"/>
    </location>
</feature>
<accession>A0A1F6NAW2</accession>
<dbReference type="InterPro" id="IPR051910">
    <property type="entry name" value="ComF/GntX_DNA_util-trans"/>
</dbReference>
<dbReference type="AlphaFoldDB" id="A0A1F6NAW2"/>
<protein>
    <recommendedName>
        <fullName evidence="3">Phosphoribosyltransferase domain-containing protein</fullName>
    </recommendedName>
</protein>
<proteinExistence type="inferred from homology"/>
<organism evidence="4 5">
    <name type="scientific">Candidatus Magasanikbacteria bacterium RIFCSPLOWO2_02_FULL_44_11</name>
    <dbReference type="NCBI Taxonomy" id="1798689"/>
    <lineage>
        <taxon>Bacteria</taxon>
        <taxon>Candidatus Magasanikiibacteriota</taxon>
    </lineage>
</organism>
<evidence type="ECO:0000313" key="4">
    <source>
        <dbReference type="EMBL" id="OGH80991.1"/>
    </source>
</evidence>
<dbReference type="EMBL" id="MFQK01000013">
    <property type="protein sequence ID" value="OGH80991.1"/>
    <property type="molecule type" value="Genomic_DNA"/>
</dbReference>
<name>A0A1F6NAW2_9BACT</name>
<evidence type="ECO:0000259" key="3">
    <source>
        <dbReference type="Pfam" id="PF00156"/>
    </source>
</evidence>
<comment type="caution">
    <text evidence="4">The sequence shown here is derived from an EMBL/GenBank/DDBJ whole genome shotgun (WGS) entry which is preliminary data.</text>
</comment>
<evidence type="ECO:0000313" key="5">
    <source>
        <dbReference type="Proteomes" id="UP000178726"/>
    </source>
</evidence>
<reference evidence="4 5" key="1">
    <citation type="journal article" date="2016" name="Nat. Commun.">
        <title>Thousands of microbial genomes shed light on interconnected biogeochemical processes in an aquifer system.</title>
        <authorList>
            <person name="Anantharaman K."/>
            <person name="Brown C.T."/>
            <person name="Hug L.A."/>
            <person name="Sharon I."/>
            <person name="Castelle C.J."/>
            <person name="Probst A.J."/>
            <person name="Thomas B.C."/>
            <person name="Singh A."/>
            <person name="Wilkins M.J."/>
            <person name="Karaoz U."/>
            <person name="Brodie E.L."/>
            <person name="Williams K.H."/>
            <person name="Hubbard S.S."/>
            <person name="Banfield J.F."/>
        </authorList>
    </citation>
    <scope>NUCLEOTIDE SEQUENCE [LARGE SCALE GENOMIC DNA]</scope>
</reference>
<dbReference type="Pfam" id="PF00156">
    <property type="entry name" value="Pribosyltran"/>
    <property type="match status" value="1"/>
</dbReference>